<comment type="caution">
    <text evidence="1">The sequence shown here is derived from an EMBL/GenBank/DDBJ whole genome shotgun (WGS) entry which is preliminary data.</text>
</comment>
<proteinExistence type="predicted"/>
<protein>
    <recommendedName>
        <fullName evidence="3">PqqD family protein</fullName>
    </recommendedName>
</protein>
<dbReference type="AlphaFoldDB" id="A0A4V3A079"/>
<sequence>MNPRLAADIFDGEYIIANLDTGLYYSIQGLAVSMVNALPFDDEKEVIMDLATAFPEHTAIIENELNIIFSELQNESIIKLNAMPADAKSKLLLPEKYVISHFNRYADMQDLLMLDPIHDVDEEGWTVQNDQK</sequence>
<evidence type="ECO:0000313" key="2">
    <source>
        <dbReference type="Proteomes" id="UP000295668"/>
    </source>
</evidence>
<gene>
    <name evidence="1" type="ORF">EZJ43_08220</name>
</gene>
<dbReference type="OrthoDB" id="8686088at2"/>
<keyword evidence="2" id="KW-1185">Reference proteome</keyword>
<organism evidence="1 2">
    <name type="scientific">Pedobacter changchengzhani</name>
    <dbReference type="NCBI Taxonomy" id="2529274"/>
    <lineage>
        <taxon>Bacteria</taxon>
        <taxon>Pseudomonadati</taxon>
        <taxon>Bacteroidota</taxon>
        <taxon>Sphingobacteriia</taxon>
        <taxon>Sphingobacteriales</taxon>
        <taxon>Sphingobacteriaceae</taxon>
        <taxon>Pedobacter</taxon>
    </lineage>
</organism>
<reference evidence="1 2" key="1">
    <citation type="submission" date="2019-02" db="EMBL/GenBank/DDBJ databases">
        <title>Pedobacter sp. nov., a novel speices isolated from soil of pinguins habitat in Antarcitica.</title>
        <authorList>
            <person name="He R.-H."/>
        </authorList>
    </citation>
    <scope>NUCLEOTIDE SEQUENCE [LARGE SCALE GENOMIC DNA]</scope>
    <source>
        <strain evidence="1 2">E01020</strain>
    </source>
</reference>
<evidence type="ECO:0000313" key="1">
    <source>
        <dbReference type="EMBL" id="TDG36493.1"/>
    </source>
</evidence>
<dbReference type="EMBL" id="SJCY01000004">
    <property type="protein sequence ID" value="TDG36493.1"/>
    <property type="molecule type" value="Genomic_DNA"/>
</dbReference>
<name>A0A4V3A079_9SPHI</name>
<evidence type="ECO:0008006" key="3">
    <source>
        <dbReference type="Google" id="ProtNLM"/>
    </source>
</evidence>
<accession>A0A4V3A079</accession>
<dbReference type="Proteomes" id="UP000295668">
    <property type="component" value="Unassembled WGS sequence"/>
</dbReference>